<protein>
    <submittedName>
        <fullName evidence="1">Phytoene synthase</fullName>
        <ecNumber evidence="1">2.5.1.32</ecNumber>
    </submittedName>
</protein>
<dbReference type="GeneID" id="34783934"/>
<dbReference type="Proteomes" id="UP000056109">
    <property type="component" value="Chromosome I"/>
</dbReference>
<evidence type="ECO:0000313" key="2">
    <source>
        <dbReference type="Proteomes" id="UP000056109"/>
    </source>
</evidence>
<dbReference type="Pfam" id="PF00494">
    <property type="entry name" value="SQS_PSY"/>
    <property type="match status" value="1"/>
</dbReference>
<dbReference type="InterPro" id="IPR002060">
    <property type="entry name" value="Squ/phyt_synthse"/>
</dbReference>
<evidence type="ECO:0000313" key="1">
    <source>
        <dbReference type="EMBL" id="CEF42226.1"/>
    </source>
</evidence>
<dbReference type="RefSeq" id="WP_058988494.1">
    <property type="nucleotide sequence ID" value="NZ_LN606600.1"/>
</dbReference>
<dbReference type="GO" id="GO:0016740">
    <property type="term" value="F:transferase activity"/>
    <property type="evidence" value="ECO:0007669"/>
    <property type="project" value="UniProtKB-KW"/>
</dbReference>
<gene>
    <name evidence="1" type="ORF">ASN_2976</name>
</gene>
<organism evidence="1 2">
    <name type="scientific">Acetobacter senegalensis</name>
    <dbReference type="NCBI Taxonomy" id="446692"/>
    <lineage>
        <taxon>Bacteria</taxon>
        <taxon>Pseudomonadati</taxon>
        <taxon>Pseudomonadota</taxon>
        <taxon>Alphaproteobacteria</taxon>
        <taxon>Acetobacterales</taxon>
        <taxon>Acetobacteraceae</taxon>
        <taxon>Acetobacter</taxon>
    </lineage>
</organism>
<dbReference type="PATRIC" id="fig|446692.3.peg.3131"/>
<dbReference type="EC" id="2.5.1.32" evidence="1"/>
<dbReference type="SUPFAM" id="SSF48576">
    <property type="entry name" value="Terpenoid synthases"/>
    <property type="match status" value="1"/>
</dbReference>
<keyword evidence="2" id="KW-1185">Reference proteome</keyword>
<dbReference type="Gene3D" id="1.10.600.10">
    <property type="entry name" value="Farnesyl Diphosphate Synthase"/>
    <property type="match status" value="1"/>
</dbReference>
<dbReference type="InterPro" id="IPR008949">
    <property type="entry name" value="Isoprenoid_synthase_dom_sf"/>
</dbReference>
<sequence>MTAAIQKNKTLPAMLPEREVEERVRKVDPDRALCARFLPDAVRPDVFGLIAFHDELVRALAPARSAAVAGPMAGFIKLQWWQEVLEGTRAPDHELAPLMVSAIRKGTFQQATLLRVLEAREAELSPEPDEAAWRTMMRNGAGALQRAVGEALGLQDEALLVRLEAVGAAYGAGAMVRHWPKLQQSGRYLFPGGEAALQQAGRAFLAEADVKSLPRKGRLAALLAVLAARDLARNSEQAGQPRGIGDRLAVMMAALKAR</sequence>
<dbReference type="EMBL" id="LN606600">
    <property type="protein sequence ID" value="CEF42226.1"/>
    <property type="molecule type" value="Genomic_DNA"/>
</dbReference>
<keyword evidence="1" id="KW-0808">Transferase</keyword>
<name>A0A0U5BCZ9_9PROT</name>
<accession>A0A0U5BCZ9</accession>
<dbReference type="KEGG" id="asz:ASN_2976"/>
<reference evidence="2" key="1">
    <citation type="submission" date="2014-09" db="EMBL/GenBank/DDBJ databases">
        <authorList>
            <person name="Illeghems K.G."/>
        </authorList>
    </citation>
    <scope>NUCLEOTIDE SEQUENCE [LARGE SCALE GENOMIC DNA]</scope>
    <source>
        <strain evidence="2">108B</strain>
    </source>
</reference>
<dbReference type="AlphaFoldDB" id="A0A0U5BCZ9"/>
<proteinExistence type="predicted"/>